<evidence type="ECO:0000259" key="3">
    <source>
        <dbReference type="Pfam" id="PF18692"/>
    </source>
</evidence>
<organism evidence="4 5">
    <name type="scientific">Ruminococcus difficilis</name>
    <dbReference type="NCBI Taxonomy" id="2763069"/>
    <lineage>
        <taxon>Bacteria</taxon>
        <taxon>Bacillati</taxon>
        <taxon>Bacillota</taxon>
        <taxon>Clostridia</taxon>
        <taxon>Eubacteriales</taxon>
        <taxon>Oscillospiraceae</taxon>
        <taxon>Ruminococcus</taxon>
    </lineage>
</organism>
<sequence>MKKVSILTFAICLSCVVLAGCSGENSSKTESASSQSSETTEAGETKMPDTTAAIESTTAAETTESNGSSSLVGSWEYADGGFTYTFNANGTGTYDEYGSVMNFTYTDNGASIEFTYEDVDAPTVLEYTIDGDTLIMKDSFGSDVTYIKK</sequence>
<proteinExistence type="predicted"/>
<evidence type="ECO:0000313" key="4">
    <source>
        <dbReference type="EMBL" id="MBK6090247.1"/>
    </source>
</evidence>
<dbReference type="RefSeq" id="WP_201428918.1">
    <property type="nucleotide sequence ID" value="NZ_JAEQMG010000190.1"/>
</dbReference>
<dbReference type="EMBL" id="JAEQMG010000190">
    <property type="protein sequence ID" value="MBK6090247.1"/>
    <property type="molecule type" value="Genomic_DNA"/>
</dbReference>
<dbReference type="AlphaFoldDB" id="A0A934WUM2"/>
<dbReference type="Pfam" id="PF18692">
    <property type="entry name" value="DUF5640"/>
    <property type="match status" value="1"/>
</dbReference>
<evidence type="ECO:0000256" key="1">
    <source>
        <dbReference type="SAM" id="MobiDB-lite"/>
    </source>
</evidence>
<feature type="signal peptide" evidence="2">
    <location>
        <begin position="1"/>
        <end position="19"/>
    </location>
</feature>
<reference evidence="4" key="1">
    <citation type="submission" date="2021-01" db="EMBL/GenBank/DDBJ databases">
        <title>Genome public.</title>
        <authorList>
            <person name="Liu C."/>
            <person name="Sun Q."/>
        </authorList>
    </citation>
    <scope>NUCLEOTIDE SEQUENCE</scope>
    <source>
        <strain evidence="4">M6</strain>
    </source>
</reference>
<accession>A0A934WUM2</accession>
<keyword evidence="2" id="KW-0732">Signal</keyword>
<gene>
    <name evidence="4" type="ORF">JKK62_16630</name>
</gene>
<evidence type="ECO:0000256" key="2">
    <source>
        <dbReference type="SAM" id="SignalP"/>
    </source>
</evidence>
<dbReference type="PROSITE" id="PS51257">
    <property type="entry name" value="PROKAR_LIPOPROTEIN"/>
    <property type="match status" value="1"/>
</dbReference>
<name>A0A934WUM2_9FIRM</name>
<dbReference type="InterPro" id="IPR040984">
    <property type="entry name" value="DUF5640"/>
</dbReference>
<comment type="caution">
    <text evidence="4">The sequence shown here is derived from an EMBL/GenBank/DDBJ whole genome shotgun (WGS) entry which is preliminary data.</text>
</comment>
<feature type="compositionally biased region" description="Low complexity" evidence="1">
    <location>
        <begin position="25"/>
        <end position="42"/>
    </location>
</feature>
<feature type="chain" id="PRO_5038973474" description="DUF5640 domain-containing protein" evidence="2">
    <location>
        <begin position="20"/>
        <end position="149"/>
    </location>
</feature>
<keyword evidence="5" id="KW-1185">Reference proteome</keyword>
<feature type="region of interest" description="Disordered" evidence="1">
    <location>
        <begin position="25"/>
        <end position="52"/>
    </location>
</feature>
<dbReference type="Proteomes" id="UP000633365">
    <property type="component" value="Unassembled WGS sequence"/>
</dbReference>
<evidence type="ECO:0000313" key="5">
    <source>
        <dbReference type="Proteomes" id="UP000633365"/>
    </source>
</evidence>
<protein>
    <recommendedName>
        <fullName evidence="3">DUF5640 domain-containing protein</fullName>
    </recommendedName>
</protein>
<feature type="domain" description="DUF5640" evidence="3">
    <location>
        <begin position="70"/>
        <end position="146"/>
    </location>
</feature>